<keyword evidence="4 6" id="KW-1133">Transmembrane helix</keyword>
<dbReference type="PANTHER" id="PTHR11863">
    <property type="entry name" value="STEROL DESATURASE"/>
    <property type="match status" value="1"/>
</dbReference>
<evidence type="ECO:0000256" key="2">
    <source>
        <dbReference type="ARBA" id="ARBA00009324"/>
    </source>
</evidence>
<evidence type="ECO:0000313" key="9">
    <source>
        <dbReference type="EMBL" id="KAK4792560.1"/>
    </source>
</evidence>
<comment type="subcellular location">
    <subcellularLocation>
        <location evidence="1">Membrane</location>
        <topology evidence="1">Multi-pass membrane protein</topology>
    </subcellularLocation>
</comment>
<feature type="transmembrane region" description="Helical" evidence="6">
    <location>
        <begin position="50"/>
        <end position="73"/>
    </location>
</feature>
<evidence type="ECO:0000259" key="8">
    <source>
        <dbReference type="Pfam" id="PF12076"/>
    </source>
</evidence>
<dbReference type="InterPro" id="IPR021940">
    <property type="entry name" value="CER1-like_C"/>
</dbReference>
<dbReference type="AlphaFoldDB" id="A0AAN7R8X7"/>
<dbReference type="GO" id="GO:0005506">
    <property type="term" value="F:iron ion binding"/>
    <property type="evidence" value="ECO:0007669"/>
    <property type="project" value="InterPro"/>
</dbReference>
<dbReference type="Proteomes" id="UP001346149">
    <property type="component" value="Unassembled WGS sequence"/>
</dbReference>
<evidence type="ECO:0000259" key="7">
    <source>
        <dbReference type="Pfam" id="PF04116"/>
    </source>
</evidence>
<accession>A0AAN7R8X7</accession>
<comment type="caution">
    <text evidence="9">The sequence shown here is derived from an EMBL/GenBank/DDBJ whole genome shotgun (WGS) entry which is preliminary data.</text>
</comment>
<comment type="similarity">
    <text evidence="2">Belongs to the sterol desaturase family.</text>
</comment>
<sequence>MVTPLSAWPWESLGAYKYLLYGPLVAQAVYTVIIDGESKGKSYFWGLHLLILWTIRYFIFSLSSSLANMLFINHGRRINHEGVDFKQNDLEWDWDNFLILQALMASIAYYTFPSLQGLPLWNTGGLITALVLHMGVSEPLYYWIHRCTHAKQALFRDYHSLHHGSPVPQPSTAGNATFLEHLILTAVMGVPMLGPCLLLKNGSLGLIYCYITTFDSLRCLGHCNIEVIPHQLFQAFPFLRHLIYTPTYHSLHHTEMNTNLCLFMPLYDAVGNTLNARSWLLHKQISSKSGCHEERAPDFVFLAHVVDFSSSMHAPFVWRSFASKPFTVRFFQIPCLPFAFGMMLAMWAWGKTFTNSFYNLRGRLHHTWVVPRFGFQYFLQFAAEGINQQIEEAILKADRLGVKVVSLAALNKNEALNGGGALFVSKHEGLKVRVVHGNTLTAAVILNCIPKDVEEVLLTGATSKLGRAIALYLCRKRVRVLMLTQSVERFQKVQKEAPLDCQGYLVQVTKYQSARNCKTWIIGKLTAPEEQNWAPEGTHFHQFVVPPIAPFRKDCTYGGLAGMRLPADVEGLGCCEYTMDRGVVHACHAGGVVHLLEGWTHHEVGPVDIDRIDLVWEAAIRHGLRPVFG</sequence>
<protein>
    <recommendedName>
        <fullName evidence="11">Protein ECERIFERUM 3</fullName>
    </recommendedName>
</protein>
<organism evidence="9 10">
    <name type="scientific">Trapa natans</name>
    <name type="common">Water chestnut</name>
    <dbReference type="NCBI Taxonomy" id="22666"/>
    <lineage>
        <taxon>Eukaryota</taxon>
        <taxon>Viridiplantae</taxon>
        <taxon>Streptophyta</taxon>
        <taxon>Embryophyta</taxon>
        <taxon>Tracheophyta</taxon>
        <taxon>Spermatophyta</taxon>
        <taxon>Magnoliopsida</taxon>
        <taxon>eudicotyledons</taxon>
        <taxon>Gunneridae</taxon>
        <taxon>Pentapetalae</taxon>
        <taxon>rosids</taxon>
        <taxon>malvids</taxon>
        <taxon>Myrtales</taxon>
        <taxon>Lythraceae</taxon>
        <taxon>Trapa</taxon>
    </lineage>
</organism>
<proteinExistence type="inferred from homology"/>
<dbReference type="InterPro" id="IPR036291">
    <property type="entry name" value="NAD(P)-bd_dom_sf"/>
</dbReference>
<dbReference type="InterPro" id="IPR050307">
    <property type="entry name" value="Sterol_Desaturase_Related"/>
</dbReference>
<feature type="domain" description="Very-long-chain aldehyde decarbonylase CER1-like C-terminal" evidence="8">
    <location>
        <begin position="456"/>
        <end position="626"/>
    </location>
</feature>
<dbReference type="SUPFAM" id="SSF51735">
    <property type="entry name" value="NAD(P)-binding Rossmann-fold domains"/>
    <property type="match status" value="1"/>
</dbReference>
<evidence type="ECO:0008006" key="11">
    <source>
        <dbReference type="Google" id="ProtNLM"/>
    </source>
</evidence>
<dbReference type="EMBL" id="JAXQNO010000008">
    <property type="protein sequence ID" value="KAK4792560.1"/>
    <property type="molecule type" value="Genomic_DNA"/>
</dbReference>
<dbReference type="InterPro" id="IPR006694">
    <property type="entry name" value="Fatty_acid_hydroxylase"/>
</dbReference>
<feature type="domain" description="Fatty acid hydroxylase" evidence="7">
    <location>
        <begin position="131"/>
        <end position="273"/>
    </location>
</feature>
<keyword evidence="10" id="KW-1185">Reference proteome</keyword>
<feature type="transmembrane region" description="Helical" evidence="6">
    <location>
        <begin position="328"/>
        <end position="349"/>
    </location>
</feature>
<feature type="transmembrane region" description="Helical" evidence="6">
    <location>
        <begin position="124"/>
        <end position="144"/>
    </location>
</feature>
<evidence type="ECO:0000256" key="3">
    <source>
        <dbReference type="ARBA" id="ARBA00022692"/>
    </source>
</evidence>
<evidence type="ECO:0000256" key="4">
    <source>
        <dbReference type="ARBA" id="ARBA00022989"/>
    </source>
</evidence>
<evidence type="ECO:0000256" key="6">
    <source>
        <dbReference type="SAM" id="Phobius"/>
    </source>
</evidence>
<evidence type="ECO:0000256" key="5">
    <source>
        <dbReference type="ARBA" id="ARBA00023136"/>
    </source>
</evidence>
<reference evidence="9 10" key="1">
    <citation type="journal article" date="2023" name="Hortic Res">
        <title>Pangenome of water caltrop reveals structural variations and asymmetric subgenome divergence after allopolyploidization.</title>
        <authorList>
            <person name="Zhang X."/>
            <person name="Chen Y."/>
            <person name="Wang L."/>
            <person name="Yuan Y."/>
            <person name="Fang M."/>
            <person name="Shi L."/>
            <person name="Lu R."/>
            <person name="Comes H.P."/>
            <person name="Ma Y."/>
            <person name="Chen Y."/>
            <person name="Huang G."/>
            <person name="Zhou Y."/>
            <person name="Zheng Z."/>
            <person name="Qiu Y."/>
        </authorList>
    </citation>
    <scope>NUCLEOTIDE SEQUENCE [LARGE SCALE GENOMIC DNA]</scope>
    <source>
        <strain evidence="9">F231</strain>
    </source>
</reference>
<dbReference type="GO" id="GO:0016020">
    <property type="term" value="C:membrane"/>
    <property type="evidence" value="ECO:0007669"/>
    <property type="project" value="UniProtKB-SubCell"/>
</dbReference>
<evidence type="ECO:0000313" key="10">
    <source>
        <dbReference type="Proteomes" id="UP001346149"/>
    </source>
</evidence>
<dbReference type="Gene3D" id="3.40.50.720">
    <property type="entry name" value="NAD(P)-binding Rossmann-like Domain"/>
    <property type="match status" value="1"/>
</dbReference>
<keyword evidence="3 6" id="KW-0812">Transmembrane</keyword>
<dbReference type="Pfam" id="PF04116">
    <property type="entry name" value="FA_hydroxylase"/>
    <property type="match status" value="1"/>
</dbReference>
<dbReference type="GO" id="GO:0016491">
    <property type="term" value="F:oxidoreductase activity"/>
    <property type="evidence" value="ECO:0007669"/>
    <property type="project" value="InterPro"/>
</dbReference>
<dbReference type="Pfam" id="PF12076">
    <property type="entry name" value="CER1-like_C"/>
    <property type="match status" value="1"/>
</dbReference>
<dbReference type="GO" id="GO:0008610">
    <property type="term" value="P:lipid biosynthetic process"/>
    <property type="evidence" value="ECO:0007669"/>
    <property type="project" value="InterPro"/>
</dbReference>
<evidence type="ECO:0000256" key="1">
    <source>
        <dbReference type="ARBA" id="ARBA00004141"/>
    </source>
</evidence>
<gene>
    <name evidence="9" type="ORF">SAY86_022995</name>
</gene>
<feature type="transmembrane region" description="Helical" evidence="6">
    <location>
        <begin position="94"/>
        <end position="112"/>
    </location>
</feature>
<keyword evidence="5 6" id="KW-0472">Membrane</keyword>
<name>A0AAN7R8X7_TRANT</name>